<accession>A0A0D2KUK1</accession>
<sequence>MYETSATSANARWKSHGSKRRWKLSASYTRPFMVCTPFHRAIDFHQSGVECLHSWGSLHGIPRDSF</sequence>
<dbReference type="Proteomes" id="UP000054270">
    <property type="component" value="Unassembled WGS sequence"/>
</dbReference>
<protein>
    <submittedName>
        <fullName evidence="1">Uncharacterized protein</fullName>
    </submittedName>
</protein>
<dbReference type="EMBL" id="KN817590">
    <property type="protein sequence ID" value="KJA18342.1"/>
    <property type="molecule type" value="Genomic_DNA"/>
</dbReference>
<proteinExistence type="predicted"/>
<evidence type="ECO:0000313" key="1">
    <source>
        <dbReference type="EMBL" id="KJA18342.1"/>
    </source>
</evidence>
<evidence type="ECO:0000313" key="2">
    <source>
        <dbReference type="Proteomes" id="UP000054270"/>
    </source>
</evidence>
<organism evidence="1 2">
    <name type="scientific">Hypholoma sublateritium (strain FD-334 SS-4)</name>
    <dbReference type="NCBI Taxonomy" id="945553"/>
    <lineage>
        <taxon>Eukaryota</taxon>
        <taxon>Fungi</taxon>
        <taxon>Dikarya</taxon>
        <taxon>Basidiomycota</taxon>
        <taxon>Agaricomycotina</taxon>
        <taxon>Agaricomycetes</taxon>
        <taxon>Agaricomycetidae</taxon>
        <taxon>Agaricales</taxon>
        <taxon>Agaricineae</taxon>
        <taxon>Strophariaceae</taxon>
        <taxon>Hypholoma</taxon>
    </lineage>
</organism>
<keyword evidence="2" id="KW-1185">Reference proteome</keyword>
<name>A0A0D2KUK1_HYPSF</name>
<reference evidence="2" key="1">
    <citation type="submission" date="2014-04" db="EMBL/GenBank/DDBJ databases">
        <title>Evolutionary Origins and Diversification of the Mycorrhizal Mutualists.</title>
        <authorList>
            <consortium name="DOE Joint Genome Institute"/>
            <consortium name="Mycorrhizal Genomics Consortium"/>
            <person name="Kohler A."/>
            <person name="Kuo A."/>
            <person name="Nagy L.G."/>
            <person name="Floudas D."/>
            <person name="Copeland A."/>
            <person name="Barry K.W."/>
            <person name="Cichocki N."/>
            <person name="Veneault-Fourrey C."/>
            <person name="LaButti K."/>
            <person name="Lindquist E.A."/>
            <person name="Lipzen A."/>
            <person name="Lundell T."/>
            <person name="Morin E."/>
            <person name="Murat C."/>
            <person name="Riley R."/>
            <person name="Ohm R."/>
            <person name="Sun H."/>
            <person name="Tunlid A."/>
            <person name="Henrissat B."/>
            <person name="Grigoriev I.V."/>
            <person name="Hibbett D.S."/>
            <person name="Martin F."/>
        </authorList>
    </citation>
    <scope>NUCLEOTIDE SEQUENCE [LARGE SCALE GENOMIC DNA]</scope>
    <source>
        <strain evidence="2">FD-334 SS-4</strain>
    </source>
</reference>
<feature type="non-terminal residue" evidence="1">
    <location>
        <position position="66"/>
    </location>
</feature>
<gene>
    <name evidence="1" type="ORF">HYPSUDRAFT_45355</name>
</gene>
<dbReference type="AlphaFoldDB" id="A0A0D2KUK1"/>